<proteinExistence type="predicted"/>
<comment type="caution">
    <text evidence="2">The sequence shown here is derived from an EMBL/GenBank/DDBJ whole genome shotgun (WGS) entry which is preliminary data.</text>
</comment>
<evidence type="ECO:0000313" key="2">
    <source>
        <dbReference type="EMBL" id="KFC02611.1"/>
    </source>
</evidence>
<dbReference type="AlphaFoldDB" id="A0A084ZXB6"/>
<keyword evidence="1" id="KW-0732">Signal</keyword>
<dbReference type="OrthoDB" id="9809066at2"/>
<dbReference type="eggNOG" id="COG3637">
    <property type="taxonomic scope" value="Bacteria"/>
</dbReference>
<evidence type="ECO:0000256" key="1">
    <source>
        <dbReference type="SAM" id="SignalP"/>
    </source>
</evidence>
<keyword evidence="3" id="KW-1185">Reference proteome</keyword>
<protein>
    <submittedName>
        <fullName evidence="2">Putative neuromedin U</fullName>
    </submittedName>
</protein>
<dbReference type="RefSeq" id="WP_038159682.1">
    <property type="nucleotide sequence ID" value="NZ_JMTB01000101.1"/>
</dbReference>
<name>A0A084ZXB6_9ENTR</name>
<feature type="signal peptide" evidence="1">
    <location>
        <begin position="1"/>
        <end position="20"/>
    </location>
</feature>
<accession>A0A084ZXB6</accession>
<reference evidence="3" key="1">
    <citation type="submission" date="2014-05" db="EMBL/GenBank/DDBJ databases">
        <title>ATOL: Assembling a taxonomically balanced genome-scale reconstruction of the evolutionary history of the Enterobacteriaceae.</title>
        <authorList>
            <person name="Plunkett G. III"/>
            <person name="Neeno-Eckwall E.C."/>
            <person name="Glasner J.D."/>
            <person name="Perna N.T."/>
        </authorList>
    </citation>
    <scope>NUCLEOTIDE SEQUENCE [LARGE SCALE GENOMIC DNA]</scope>
    <source>
        <strain evidence="3">ATCC 49490</strain>
    </source>
</reference>
<dbReference type="Proteomes" id="UP000028630">
    <property type="component" value="Unassembled WGS sequence"/>
</dbReference>
<evidence type="ECO:0000313" key="3">
    <source>
        <dbReference type="Proteomes" id="UP000028630"/>
    </source>
</evidence>
<feature type="chain" id="PRO_5001786128" evidence="1">
    <location>
        <begin position="21"/>
        <end position="256"/>
    </location>
</feature>
<dbReference type="EMBL" id="JMTB01000101">
    <property type="protein sequence ID" value="KFC02611.1"/>
    <property type="molecule type" value="Genomic_DNA"/>
</dbReference>
<sequence>MFKPLLLFGVLALLPAMSQADEPDAIEKATNPLHLSTSVALQDYYTPELYGSDRHLNDTLFRATVPVAAGDWVPVPQILRITVPLATRPQPGGYSTGLGDINLFDIFLLKQDGVKIGVGPLITASSAARDELGSGKWQAGLSAIAIKSTPQWMAGTLVQWQKSFAGDEARRDVETATFQPIVIYKLPKGWYVRTSGIWTWDRESDDYYIPVGLGGGRAWKAGNKVVSAFIEPQWTVAHKGDGVPEFTLFAGISIVM</sequence>
<organism evidence="2 3">
    <name type="scientific">Trabulsiella guamensis ATCC 49490</name>
    <dbReference type="NCBI Taxonomy" id="1005994"/>
    <lineage>
        <taxon>Bacteria</taxon>
        <taxon>Pseudomonadati</taxon>
        <taxon>Pseudomonadota</taxon>
        <taxon>Gammaproteobacteria</taxon>
        <taxon>Enterobacterales</taxon>
        <taxon>Enterobacteriaceae</taxon>
        <taxon>Trabulsiella</taxon>
    </lineage>
</organism>
<gene>
    <name evidence="2" type="ORF">GTGU_03429</name>
</gene>